<sequence length="196" mass="22345">MQYCKHQYIGLYLGFRKIMSATTPAERSRSKPQSFSIRLGVVPVSTIGSFTQMSGRLGGRVHFVGNEDDINLLRECSRPFIQEWERYVSIKFKLDCTWKSSDSRTQLNSDGRVFKLIDRLLWDSASVMHYLIPDNISLHKFRAKEGFEGFLTFIRDAEILSNKDKATITHACPKSIGGNLKHFVLAAGPFESYQVV</sequence>
<organism evidence="1 2">
    <name type="scientific">Venturia nashicola</name>
    <dbReference type="NCBI Taxonomy" id="86259"/>
    <lineage>
        <taxon>Eukaryota</taxon>
        <taxon>Fungi</taxon>
        <taxon>Dikarya</taxon>
        <taxon>Ascomycota</taxon>
        <taxon>Pezizomycotina</taxon>
        <taxon>Dothideomycetes</taxon>
        <taxon>Pleosporomycetidae</taxon>
        <taxon>Venturiales</taxon>
        <taxon>Venturiaceae</taxon>
        <taxon>Venturia</taxon>
    </lineage>
</organism>
<proteinExistence type="predicted"/>
<evidence type="ECO:0000313" key="1">
    <source>
        <dbReference type="EMBL" id="TID25028.1"/>
    </source>
</evidence>
<dbReference type="Proteomes" id="UP000298493">
    <property type="component" value="Unassembled WGS sequence"/>
</dbReference>
<gene>
    <name evidence="1" type="ORF">E6O75_ATG04233</name>
</gene>
<reference evidence="1 2" key="1">
    <citation type="submission" date="2019-04" db="EMBL/GenBank/DDBJ databases">
        <title>High contiguity whole genome sequence and gene annotation resource for two Venturia nashicola isolates.</title>
        <authorList>
            <person name="Prokchorchik M."/>
            <person name="Won K."/>
            <person name="Lee Y."/>
            <person name="Choi E.D."/>
            <person name="Segonzac C."/>
            <person name="Sohn K.H."/>
        </authorList>
    </citation>
    <scope>NUCLEOTIDE SEQUENCE [LARGE SCALE GENOMIC DNA]</scope>
    <source>
        <strain evidence="1 2">PRI2</strain>
    </source>
</reference>
<evidence type="ECO:0000313" key="2">
    <source>
        <dbReference type="Proteomes" id="UP000298493"/>
    </source>
</evidence>
<comment type="caution">
    <text evidence="1">The sequence shown here is derived from an EMBL/GenBank/DDBJ whole genome shotgun (WGS) entry which is preliminary data.</text>
</comment>
<dbReference type="EMBL" id="SNSC02000004">
    <property type="protein sequence ID" value="TID25028.1"/>
    <property type="molecule type" value="Genomic_DNA"/>
</dbReference>
<name>A0A4Z1PA26_9PEZI</name>
<protein>
    <submittedName>
        <fullName evidence="1">Uncharacterized protein</fullName>
    </submittedName>
</protein>
<dbReference type="AlphaFoldDB" id="A0A4Z1PA26"/>
<keyword evidence="2" id="KW-1185">Reference proteome</keyword>
<accession>A0A4Z1PA26</accession>